<evidence type="ECO:0008006" key="3">
    <source>
        <dbReference type="Google" id="ProtNLM"/>
    </source>
</evidence>
<evidence type="ECO:0000313" key="2">
    <source>
        <dbReference type="Proteomes" id="UP000007102"/>
    </source>
</evidence>
<accession>F0S423</accession>
<dbReference type="HOGENOM" id="CLU_1293832_0_0_0"/>
<dbReference type="InterPro" id="IPR036874">
    <property type="entry name" value="Carbonic_anhydrase_sf"/>
</dbReference>
<dbReference type="GO" id="GO:0004089">
    <property type="term" value="F:carbonate dehydratase activity"/>
    <property type="evidence" value="ECO:0007669"/>
    <property type="project" value="InterPro"/>
</dbReference>
<protein>
    <recommendedName>
        <fullName evidence="3">Carbonic anhydrase</fullName>
    </recommendedName>
</protein>
<dbReference type="KEGG" id="dte:Dester_0956"/>
<sequence length="213" mass="24411">MRGVKVIEKLLTKNCVSREKPSTYDCCVICSSSMVWRISQLFPESYIISNTACQVLPNIASVFFAVKNFEIPLIAIAGTTAINIEKFVNLNFQPAEIEFKLLKKVYENNIEVLLPLYEENEKQLNAALMEINIDTQIDNLLSIPEFENLVSEGKLYICGFILDESAVYGDKINFYLINFNGLKDPDEVRNHDLLEEIPEAIRKQKVKRIHVQF</sequence>
<dbReference type="eggNOG" id="COG0288">
    <property type="taxonomic scope" value="Bacteria"/>
</dbReference>
<name>F0S423_DESTD</name>
<dbReference type="STRING" id="868864.Dester_0956"/>
<dbReference type="Proteomes" id="UP000007102">
    <property type="component" value="Chromosome"/>
</dbReference>
<organism evidence="1 2">
    <name type="scientific">Desulfurobacterium thermolithotrophum (strain DSM 11699 / BSA)</name>
    <dbReference type="NCBI Taxonomy" id="868864"/>
    <lineage>
        <taxon>Bacteria</taxon>
        <taxon>Pseudomonadati</taxon>
        <taxon>Aquificota</taxon>
        <taxon>Aquificia</taxon>
        <taxon>Desulfurobacteriales</taxon>
        <taxon>Desulfurobacteriaceae</taxon>
        <taxon>Desulfurobacterium</taxon>
    </lineage>
</organism>
<dbReference type="GO" id="GO:0008270">
    <property type="term" value="F:zinc ion binding"/>
    <property type="evidence" value="ECO:0007669"/>
    <property type="project" value="InterPro"/>
</dbReference>
<dbReference type="RefSeq" id="WP_013638547.1">
    <property type="nucleotide sequence ID" value="NC_015185.1"/>
</dbReference>
<reference evidence="1 2" key="1">
    <citation type="journal article" date="2011" name="Stand. Genomic Sci.">
        <title>Complete genome sequence of the thermophilic sulfur-reducer Desulfurobacterium thermolithotrophum type strain (BSA(T)) from a deep-sea hydrothermal vent.</title>
        <authorList>
            <person name="Goker M."/>
            <person name="Daligault H."/>
            <person name="Mwirichia R."/>
            <person name="Lapidus A."/>
            <person name="Lucas S."/>
            <person name="Deshpande S."/>
            <person name="Pagani I."/>
            <person name="Tapia R."/>
            <person name="Cheng J.F."/>
            <person name="Goodwin L."/>
            <person name="Pitluck S."/>
            <person name="Liolios K."/>
            <person name="Ivanova N."/>
            <person name="Mavromatis K."/>
            <person name="Mikhailova N."/>
            <person name="Pati A."/>
            <person name="Chen A."/>
            <person name="Palaniappan K."/>
            <person name="Han C."/>
            <person name="Land M."/>
            <person name="Hauser L."/>
            <person name="Pan C."/>
            <person name="Brambilla E.M."/>
            <person name="Rohde M."/>
            <person name="Spring S."/>
            <person name="Sikorski J."/>
            <person name="Wirth R."/>
            <person name="Detter J.C."/>
            <person name="Woyke T."/>
            <person name="Bristow J."/>
            <person name="Eisen J.A."/>
            <person name="Markowitz V."/>
            <person name="Hugenholtz P."/>
            <person name="Kyrpides N.C."/>
            <person name="Klenk H.P."/>
        </authorList>
    </citation>
    <scope>NUCLEOTIDE SEQUENCE [LARGE SCALE GENOMIC DNA]</scope>
    <source>
        <strain evidence="2">DSM 11699 / BSA</strain>
    </source>
</reference>
<reference evidence="2" key="2">
    <citation type="submission" date="2011-02" db="EMBL/GenBank/DDBJ databases">
        <title>The complete genome of Desulfurobacterium thermolithotrophum DSM 11699.</title>
        <authorList>
            <consortium name="US DOE Joint Genome Institute (JGI-PGF)"/>
            <person name="Lucas S."/>
            <person name="Copeland A."/>
            <person name="Lapidus A."/>
            <person name="Bruce D."/>
            <person name="Goodwin L."/>
            <person name="Pitluck S."/>
            <person name="Kyrpides N."/>
            <person name="Mavromatis K."/>
            <person name="Pagani I."/>
            <person name="Ivanova N."/>
            <person name="Mikhailova N."/>
            <person name="Daligault H."/>
            <person name="Detter J.C."/>
            <person name="Tapia R."/>
            <person name="Han C."/>
            <person name="Land M."/>
            <person name="Hauser L."/>
            <person name="Markowitz V."/>
            <person name="Cheng J.-F."/>
            <person name="Hugenholtz P."/>
            <person name="Woyke T."/>
            <person name="Wu D."/>
            <person name="Spring S."/>
            <person name="Brambilla E."/>
            <person name="Klenk H.-P."/>
            <person name="Eisen J.A."/>
        </authorList>
    </citation>
    <scope>NUCLEOTIDE SEQUENCE [LARGE SCALE GENOMIC DNA]</scope>
    <source>
        <strain evidence="2">DSM 11699 / BSA</strain>
    </source>
</reference>
<dbReference type="OrthoDB" id="12914at2"/>
<keyword evidence="2" id="KW-1185">Reference proteome</keyword>
<dbReference type="Gene3D" id="3.40.1050.10">
    <property type="entry name" value="Carbonic anhydrase"/>
    <property type="match status" value="1"/>
</dbReference>
<gene>
    <name evidence="1" type="ordered locus">Dester_0956</name>
</gene>
<dbReference type="InParanoid" id="F0S423"/>
<proteinExistence type="predicted"/>
<dbReference type="AlphaFoldDB" id="F0S423"/>
<dbReference type="SUPFAM" id="SSF53056">
    <property type="entry name" value="beta-carbonic anhydrase, cab"/>
    <property type="match status" value="1"/>
</dbReference>
<dbReference type="EMBL" id="CP002543">
    <property type="protein sequence ID" value="ADY73595.1"/>
    <property type="molecule type" value="Genomic_DNA"/>
</dbReference>
<evidence type="ECO:0000313" key="1">
    <source>
        <dbReference type="EMBL" id="ADY73595.1"/>
    </source>
</evidence>